<sequence length="124" mass="13924">MTAITTTTTTTATMSPEKPATLSATEFPRFPDLPTELRLEIWTFCLTGRRVFEMDASVTLYRHAVLPTRAKDYDRCQLVWSHRGQTPVIAHVCREAREVAFGRGQVYMMDDEGETDDGGVPCPP</sequence>
<evidence type="ECO:0000313" key="3">
    <source>
        <dbReference type="Proteomes" id="UP001303889"/>
    </source>
</evidence>
<evidence type="ECO:0000259" key="1">
    <source>
        <dbReference type="Pfam" id="PF20150"/>
    </source>
</evidence>
<name>A0AAN6MDB7_9PEZI</name>
<dbReference type="PANTHER" id="PTHR35910">
    <property type="entry name" value="2EXR DOMAIN-CONTAINING PROTEIN"/>
    <property type="match status" value="1"/>
</dbReference>
<gene>
    <name evidence="2" type="ORF">C8A05DRAFT_38380</name>
</gene>
<dbReference type="Proteomes" id="UP001303889">
    <property type="component" value="Unassembled WGS sequence"/>
</dbReference>
<evidence type="ECO:0000313" key="2">
    <source>
        <dbReference type="EMBL" id="KAK3898049.1"/>
    </source>
</evidence>
<comment type="caution">
    <text evidence="2">The sequence shown here is derived from an EMBL/GenBank/DDBJ whole genome shotgun (WGS) entry which is preliminary data.</text>
</comment>
<dbReference type="Pfam" id="PF20150">
    <property type="entry name" value="2EXR"/>
    <property type="match status" value="1"/>
</dbReference>
<accession>A0AAN6MDB7</accession>
<dbReference type="AlphaFoldDB" id="A0AAN6MDB7"/>
<keyword evidence="3" id="KW-1185">Reference proteome</keyword>
<organism evidence="2 3">
    <name type="scientific">Staphylotrichum tortipilum</name>
    <dbReference type="NCBI Taxonomy" id="2831512"/>
    <lineage>
        <taxon>Eukaryota</taxon>
        <taxon>Fungi</taxon>
        <taxon>Dikarya</taxon>
        <taxon>Ascomycota</taxon>
        <taxon>Pezizomycotina</taxon>
        <taxon>Sordariomycetes</taxon>
        <taxon>Sordariomycetidae</taxon>
        <taxon>Sordariales</taxon>
        <taxon>Chaetomiaceae</taxon>
        <taxon>Staphylotrichum</taxon>
    </lineage>
</organism>
<proteinExistence type="predicted"/>
<protein>
    <recommendedName>
        <fullName evidence="1">2EXR domain-containing protein</fullName>
    </recommendedName>
</protein>
<reference evidence="2" key="2">
    <citation type="submission" date="2023-05" db="EMBL/GenBank/DDBJ databases">
        <authorList>
            <consortium name="Lawrence Berkeley National Laboratory"/>
            <person name="Steindorff A."/>
            <person name="Hensen N."/>
            <person name="Bonometti L."/>
            <person name="Westerberg I."/>
            <person name="Brannstrom I.O."/>
            <person name="Guillou S."/>
            <person name="Cros-Aarteil S."/>
            <person name="Calhoun S."/>
            <person name="Haridas S."/>
            <person name="Kuo A."/>
            <person name="Mondo S."/>
            <person name="Pangilinan J."/>
            <person name="Riley R."/>
            <person name="Labutti K."/>
            <person name="Andreopoulos B."/>
            <person name="Lipzen A."/>
            <person name="Chen C."/>
            <person name="Yanf M."/>
            <person name="Daum C."/>
            <person name="Ng V."/>
            <person name="Clum A."/>
            <person name="Ohm R."/>
            <person name="Martin F."/>
            <person name="Silar P."/>
            <person name="Natvig D."/>
            <person name="Lalanne C."/>
            <person name="Gautier V."/>
            <person name="Ament-Velasquez S.L."/>
            <person name="Kruys A."/>
            <person name="Hutchinson M.I."/>
            <person name="Powell A.J."/>
            <person name="Barry K."/>
            <person name="Miller A.N."/>
            <person name="Grigoriev I.V."/>
            <person name="Debuchy R."/>
            <person name="Gladieux P."/>
            <person name="Thoren M.H."/>
            <person name="Johannesson H."/>
        </authorList>
    </citation>
    <scope>NUCLEOTIDE SEQUENCE</scope>
    <source>
        <strain evidence="2">CBS 103.79</strain>
    </source>
</reference>
<dbReference type="InterPro" id="IPR045518">
    <property type="entry name" value="2EXR"/>
</dbReference>
<feature type="domain" description="2EXR" evidence="1">
    <location>
        <begin position="27"/>
        <end position="103"/>
    </location>
</feature>
<dbReference type="EMBL" id="MU856012">
    <property type="protein sequence ID" value="KAK3898049.1"/>
    <property type="molecule type" value="Genomic_DNA"/>
</dbReference>
<reference evidence="2" key="1">
    <citation type="journal article" date="2023" name="Mol. Phylogenet. Evol.">
        <title>Genome-scale phylogeny and comparative genomics of the fungal order Sordariales.</title>
        <authorList>
            <person name="Hensen N."/>
            <person name="Bonometti L."/>
            <person name="Westerberg I."/>
            <person name="Brannstrom I.O."/>
            <person name="Guillou S."/>
            <person name="Cros-Aarteil S."/>
            <person name="Calhoun S."/>
            <person name="Haridas S."/>
            <person name="Kuo A."/>
            <person name="Mondo S."/>
            <person name="Pangilinan J."/>
            <person name="Riley R."/>
            <person name="LaButti K."/>
            <person name="Andreopoulos B."/>
            <person name="Lipzen A."/>
            <person name="Chen C."/>
            <person name="Yan M."/>
            <person name="Daum C."/>
            <person name="Ng V."/>
            <person name="Clum A."/>
            <person name="Steindorff A."/>
            <person name="Ohm R.A."/>
            <person name="Martin F."/>
            <person name="Silar P."/>
            <person name="Natvig D.O."/>
            <person name="Lalanne C."/>
            <person name="Gautier V."/>
            <person name="Ament-Velasquez S.L."/>
            <person name="Kruys A."/>
            <person name="Hutchinson M.I."/>
            <person name="Powell A.J."/>
            <person name="Barry K."/>
            <person name="Miller A.N."/>
            <person name="Grigoriev I.V."/>
            <person name="Debuchy R."/>
            <person name="Gladieux P."/>
            <person name="Hiltunen Thoren M."/>
            <person name="Johannesson H."/>
        </authorList>
    </citation>
    <scope>NUCLEOTIDE SEQUENCE</scope>
    <source>
        <strain evidence="2">CBS 103.79</strain>
    </source>
</reference>
<dbReference type="PANTHER" id="PTHR35910:SF6">
    <property type="entry name" value="2EXR DOMAIN-CONTAINING PROTEIN"/>
    <property type="match status" value="1"/>
</dbReference>